<dbReference type="GO" id="GO:0033925">
    <property type="term" value="F:mannosyl-glycoprotein endo-beta-N-acetylglucosaminidase activity"/>
    <property type="evidence" value="ECO:0007669"/>
    <property type="project" value="UniProtKB-EC"/>
</dbReference>
<evidence type="ECO:0000259" key="3">
    <source>
        <dbReference type="PROSITE" id="PS51781"/>
    </source>
</evidence>
<dbReference type="EC" id="3.2.1.96" evidence="4"/>
<dbReference type="Pfam" id="PF01832">
    <property type="entry name" value="Glucosaminidase"/>
    <property type="match status" value="1"/>
</dbReference>
<feature type="domain" description="SH3b" evidence="3">
    <location>
        <begin position="768"/>
        <end position="843"/>
    </location>
</feature>
<dbReference type="Proteomes" id="UP001225646">
    <property type="component" value="Unassembled WGS sequence"/>
</dbReference>
<feature type="compositionally biased region" description="Basic and acidic residues" evidence="1">
    <location>
        <begin position="237"/>
        <end position="252"/>
    </location>
</feature>
<organism evidence="4 5">
    <name type="scientific">Aeribacillus alveayuensis</name>
    <dbReference type="NCBI Taxonomy" id="279215"/>
    <lineage>
        <taxon>Bacteria</taxon>
        <taxon>Bacillati</taxon>
        <taxon>Bacillota</taxon>
        <taxon>Bacilli</taxon>
        <taxon>Bacillales</taxon>
        <taxon>Bacillaceae</taxon>
        <taxon>Aeribacillus</taxon>
    </lineage>
</organism>
<reference evidence="4 5" key="1">
    <citation type="submission" date="2023-07" db="EMBL/GenBank/DDBJ databases">
        <title>Genomic Encyclopedia of Type Strains, Phase IV (KMG-IV): sequencing the most valuable type-strain genomes for metagenomic binning, comparative biology and taxonomic classification.</title>
        <authorList>
            <person name="Goeker M."/>
        </authorList>
    </citation>
    <scope>NUCLEOTIDE SEQUENCE [LARGE SCALE GENOMIC DNA]</scope>
    <source>
        <strain evidence="4 5">DSM 19092</strain>
    </source>
</reference>
<sequence>MYLIRLSKIFTFVTCFSLLLSLILTNFVFAESTETDDSIQKVLLLEELSVENEDYSLTFNENSIFYVREVENHIFLRIGDNEIEIENPEKLQLLETIYLSDLEKENEKEIGIVTHLKETNLYADESLLEEQGKLLRFKNLPVFAEGDNFLKVKVGYQFFYIPKKDVNYVKNEEVNENSDLNETDKENENNNTENTENINELNQKHQAPFENETTYEQQPDNETVTNQDNGDVDKIIQAEDTQKVEQNNKEDLESNSYNEMTTSQSGTFTVQSISVQFGEYFKVKNSNVSVYDNSSGKLIKVGELVKNQIYPIVSVVGNWHKIKFGNGYGYVWKEATEPADIYNISNLNKGERNSGRIIITLSTLTVYDNSSGQLVPFGTIEKGREYPIIGVAGNWYKIDYAGRIGYVYAPAARLTFASGDRYFKVVENNVSVYDNSSGQLVKVGSLTKGQVYPIVSVVGNWHKIKFGNGYGYVWKEATEPANIYNISNLNKGERNNGRTIITLSTLTVYDNSSGQLVPFGTIEKGREYPIIGVAGNWYKIDYAGRIGYVYAPAARLTFASGDRYFKVVENNVSVYDNSSGQLVKVGSLTKGQVYPIVSIVGNWHRIKFGNGYGYVWKNATEPDNGNGLKNLNDGLKNTKKTFTAMANLSVYDNTSGKLVSFGMIDKGVNYPIIGEAGNWFIIDFSGRIGYVTKMFAETKKYVSSFYLPVYRSLDELEEYKLHSTIYNKDYTRYAELYYGDTLEILEESKYAAKVKLNDGKIGWVQRDYIEDSITEDWWLVKDGRNLRSSYTTNSSVIGFIPKNSKVKVLDYKYDENQAYKSWAYIETENGQRGWIWAALSTAIHNEPPYRETGYNLIKYEFNKENTVVNEITLFTPLNTAANVTASDLNNYIAMKTNGKDSLLVNTGEYFLKAYTLTGLNPIYLLSHAIHETGWGTSGIVNSKYNFYGINVTDTNPNDGYDYSSIEGGIVEGANWIMKNYIKREEYTNSSYNYSQPTLDSMRNDNSWHEYATDESWAVKIVEHAKGIFEYLKSLGK</sequence>
<dbReference type="EMBL" id="JAUSTR010000002">
    <property type="protein sequence ID" value="MDQ0161902.1"/>
    <property type="molecule type" value="Genomic_DNA"/>
</dbReference>
<dbReference type="InterPro" id="IPR002901">
    <property type="entry name" value="MGlyc_endo_b_GlcNAc-like_dom"/>
</dbReference>
<protein>
    <submittedName>
        <fullName evidence="4">Mannosyl-glycoprotein endo-beta-N-acetylglucosaminidase</fullName>
        <ecNumber evidence="4">3.2.1.96</ecNumber>
    </submittedName>
</protein>
<dbReference type="PANTHER" id="PTHR34408:SF1">
    <property type="entry name" value="GLYCOSYL HYDROLASE FAMILY 19 DOMAIN-CONTAINING PROTEIN HI_1415"/>
    <property type="match status" value="1"/>
</dbReference>
<gene>
    <name evidence="4" type="ORF">J2S06_000976</name>
</gene>
<dbReference type="SMART" id="SM00047">
    <property type="entry name" value="LYZ2"/>
    <property type="match status" value="1"/>
</dbReference>
<evidence type="ECO:0000313" key="5">
    <source>
        <dbReference type="Proteomes" id="UP001225646"/>
    </source>
</evidence>
<comment type="caution">
    <text evidence="4">The sequence shown here is derived from an EMBL/GenBank/DDBJ whole genome shotgun (WGS) entry which is preliminary data.</text>
</comment>
<evidence type="ECO:0000256" key="2">
    <source>
        <dbReference type="SAM" id="SignalP"/>
    </source>
</evidence>
<evidence type="ECO:0000256" key="1">
    <source>
        <dbReference type="SAM" id="MobiDB-lite"/>
    </source>
</evidence>
<dbReference type="Gene3D" id="2.30.30.40">
    <property type="entry name" value="SH3 Domains"/>
    <property type="match status" value="4"/>
</dbReference>
<keyword evidence="2" id="KW-0732">Signal</keyword>
<feature type="region of interest" description="Disordered" evidence="1">
    <location>
        <begin position="174"/>
        <end position="195"/>
    </location>
</feature>
<keyword evidence="5" id="KW-1185">Reference proteome</keyword>
<dbReference type="InterPro" id="IPR052354">
    <property type="entry name" value="Cell_Wall_Dynamics_Protein"/>
</dbReference>
<feature type="region of interest" description="Disordered" evidence="1">
    <location>
        <begin position="237"/>
        <end position="260"/>
    </location>
</feature>
<dbReference type="Pfam" id="PF08239">
    <property type="entry name" value="SH3_3"/>
    <property type="match status" value="1"/>
</dbReference>
<evidence type="ECO:0000313" key="4">
    <source>
        <dbReference type="EMBL" id="MDQ0161902.1"/>
    </source>
</evidence>
<dbReference type="RefSeq" id="WP_419151480.1">
    <property type="nucleotide sequence ID" value="NZ_JAUSTR010000002.1"/>
</dbReference>
<accession>A0ABT9VLQ3</accession>
<dbReference type="Gene3D" id="1.10.530.10">
    <property type="match status" value="1"/>
</dbReference>
<dbReference type="PANTHER" id="PTHR34408">
    <property type="entry name" value="FAMILY PROTEIN, PUTATIVE-RELATED"/>
    <property type="match status" value="1"/>
</dbReference>
<keyword evidence="4" id="KW-0326">Glycosidase</keyword>
<name>A0ABT9VLQ3_9BACI</name>
<feature type="signal peptide" evidence="2">
    <location>
        <begin position="1"/>
        <end position="30"/>
    </location>
</feature>
<proteinExistence type="predicted"/>
<dbReference type="SMART" id="SM00287">
    <property type="entry name" value="SH3b"/>
    <property type="match status" value="5"/>
</dbReference>
<feature type="chain" id="PRO_5045606039" evidence="2">
    <location>
        <begin position="31"/>
        <end position="1036"/>
    </location>
</feature>
<dbReference type="PROSITE" id="PS51781">
    <property type="entry name" value="SH3B"/>
    <property type="match status" value="1"/>
</dbReference>
<keyword evidence="4" id="KW-0378">Hydrolase</keyword>
<dbReference type="InterPro" id="IPR003646">
    <property type="entry name" value="SH3-like_bac-type"/>
</dbReference>